<dbReference type="InterPro" id="IPR001631">
    <property type="entry name" value="TopoI"/>
</dbReference>
<dbReference type="PATRIC" id="fig|1492738.3.peg.2260"/>
<feature type="domain" description="DNA topoisomerase I catalytic core eukaryotic-type" evidence="7">
    <location>
        <begin position="104"/>
        <end position="320"/>
    </location>
</feature>
<keyword evidence="6 9" id="KW-0413">Isomerase</keyword>
<dbReference type="InterPro" id="IPR035447">
    <property type="entry name" value="DNA_topo_I_N_sf"/>
</dbReference>
<dbReference type="AlphaFoldDB" id="A0A066WUA5"/>
<dbReference type="eggNOG" id="COG3569">
    <property type="taxonomic scope" value="Bacteria"/>
</dbReference>
<dbReference type="InterPro" id="IPR014711">
    <property type="entry name" value="TopoI_cat_a-hlx-sub_euk"/>
</dbReference>
<keyword evidence="10" id="KW-1185">Reference proteome</keyword>
<dbReference type="STRING" id="1492738.FEM21_22720"/>
<organism evidence="9 10">
    <name type="scientific">Flavobacterium seoulense</name>
    <dbReference type="NCBI Taxonomy" id="1492738"/>
    <lineage>
        <taxon>Bacteria</taxon>
        <taxon>Pseudomonadati</taxon>
        <taxon>Bacteroidota</taxon>
        <taxon>Flavobacteriia</taxon>
        <taxon>Flavobacteriales</taxon>
        <taxon>Flavobacteriaceae</taxon>
        <taxon>Flavobacterium</taxon>
    </lineage>
</organism>
<dbReference type="InterPro" id="IPR049331">
    <property type="entry name" value="Top1B_N_bact"/>
</dbReference>
<dbReference type="PROSITE" id="PS52038">
    <property type="entry name" value="TOPO_IB_2"/>
    <property type="match status" value="1"/>
</dbReference>
<dbReference type="EC" id="5.6.2.1" evidence="3"/>
<evidence type="ECO:0000256" key="2">
    <source>
        <dbReference type="ARBA" id="ARBA00006645"/>
    </source>
</evidence>
<dbReference type="GO" id="GO:0003677">
    <property type="term" value="F:DNA binding"/>
    <property type="evidence" value="ECO:0007669"/>
    <property type="project" value="UniProtKB-KW"/>
</dbReference>
<dbReference type="Pfam" id="PF21338">
    <property type="entry name" value="Top1B_N_bact"/>
    <property type="match status" value="1"/>
</dbReference>
<dbReference type="SUPFAM" id="SSF55869">
    <property type="entry name" value="DNA topoisomerase I domain"/>
    <property type="match status" value="1"/>
</dbReference>
<reference evidence="9 10" key="1">
    <citation type="submission" date="2014-05" db="EMBL/GenBank/DDBJ databases">
        <title>Genome Sequence of Flavobacterium sp. EM1321.</title>
        <authorList>
            <person name="Shin S.-K."/>
            <person name="Yi H."/>
        </authorList>
    </citation>
    <scope>NUCLEOTIDE SEQUENCE [LARGE SCALE GENOMIC DNA]</scope>
    <source>
        <strain evidence="9 10">EM1321</strain>
    </source>
</reference>
<accession>A0A066WUA5</accession>
<dbReference type="SUPFAM" id="SSF56349">
    <property type="entry name" value="DNA breaking-rejoining enzymes"/>
    <property type="match status" value="1"/>
</dbReference>
<comment type="catalytic activity">
    <reaction evidence="1">
        <text>ATP-independent breakage of single-stranded DNA, followed by passage and rejoining.</text>
        <dbReference type="EC" id="5.6.2.1"/>
    </reaction>
</comment>
<evidence type="ECO:0000256" key="6">
    <source>
        <dbReference type="ARBA" id="ARBA00023235"/>
    </source>
</evidence>
<evidence type="ECO:0000256" key="1">
    <source>
        <dbReference type="ARBA" id="ARBA00000213"/>
    </source>
</evidence>
<dbReference type="InterPro" id="IPR013500">
    <property type="entry name" value="TopoI_cat_euk"/>
</dbReference>
<evidence type="ECO:0000256" key="3">
    <source>
        <dbReference type="ARBA" id="ARBA00012891"/>
    </source>
</evidence>
<evidence type="ECO:0000259" key="8">
    <source>
        <dbReference type="Pfam" id="PF21338"/>
    </source>
</evidence>
<dbReference type="Pfam" id="PF01028">
    <property type="entry name" value="Topoisom_I"/>
    <property type="match status" value="1"/>
</dbReference>
<proteinExistence type="inferred from homology"/>
<name>A0A066WUA5_9FLAO</name>
<evidence type="ECO:0000259" key="7">
    <source>
        <dbReference type="Pfam" id="PF01028"/>
    </source>
</evidence>
<dbReference type="GO" id="GO:0006265">
    <property type="term" value="P:DNA topological change"/>
    <property type="evidence" value="ECO:0007669"/>
    <property type="project" value="InterPro"/>
</dbReference>
<comment type="caution">
    <text evidence="9">The sequence shown here is derived from an EMBL/GenBank/DDBJ whole genome shotgun (WGS) entry which is preliminary data.</text>
</comment>
<dbReference type="PRINTS" id="PR00416">
    <property type="entry name" value="EUTPISMRASEI"/>
</dbReference>
<dbReference type="Gene3D" id="1.10.132.120">
    <property type="match status" value="1"/>
</dbReference>
<keyword evidence="4" id="KW-0799">Topoisomerase</keyword>
<dbReference type="PANTHER" id="PTHR10290">
    <property type="entry name" value="DNA TOPOISOMERASE I"/>
    <property type="match status" value="1"/>
</dbReference>
<evidence type="ECO:0000313" key="9">
    <source>
        <dbReference type="EMBL" id="KDN54549.1"/>
    </source>
</evidence>
<dbReference type="InterPro" id="IPR051062">
    <property type="entry name" value="Topoisomerase_IB"/>
</dbReference>
<evidence type="ECO:0000256" key="5">
    <source>
        <dbReference type="ARBA" id="ARBA00023125"/>
    </source>
</evidence>
<comment type="similarity">
    <text evidence="2">Belongs to the type IB topoisomerase family.</text>
</comment>
<dbReference type="RefSeq" id="WP_035660473.1">
    <property type="nucleotide sequence ID" value="NZ_JNCA01000021.1"/>
</dbReference>
<keyword evidence="5" id="KW-0238">DNA-binding</keyword>
<protein>
    <recommendedName>
        <fullName evidence="3">DNA topoisomerase</fullName>
        <ecNumber evidence="3">5.6.2.1</ecNumber>
    </recommendedName>
</protein>
<gene>
    <name evidence="9" type="ORF">FEM21_22720</name>
</gene>
<dbReference type="Gene3D" id="3.90.15.10">
    <property type="entry name" value="Topoisomerase I, Chain A, domain 3"/>
    <property type="match status" value="1"/>
</dbReference>
<dbReference type="EMBL" id="JNCA01000021">
    <property type="protein sequence ID" value="KDN54549.1"/>
    <property type="molecule type" value="Genomic_DNA"/>
</dbReference>
<feature type="domain" description="DNA topoisomerase IB N-terminal" evidence="8">
    <location>
        <begin position="43"/>
        <end position="89"/>
    </location>
</feature>
<dbReference type="InterPro" id="IPR011010">
    <property type="entry name" value="DNA_brk_join_enz"/>
</dbReference>
<dbReference type="PANTHER" id="PTHR10290:SF3">
    <property type="entry name" value="DNA TOPOISOMERASE 1"/>
    <property type="match status" value="1"/>
</dbReference>
<evidence type="ECO:0000256" key="4">
    <source>
        <dbReference type="ARBA" id="ARBA00023029"/>
    </source>
</evidence>
<dbReference type="OrthoDB" id="9778962at2"/>
<dbReference type="Gene3D" id="3.30.66.10">
    <property type="entry name" value="DNA topoisomerase I domain"/>
    <property type="match status" value="1"/>
</dbReference>
<dbReference type="GO" id="GO:0003917">
    <property type="term" value="F:DNA topoisomerase type I (single strand cut, ATP-independent) activity"/>
    <property type="evidence" value="ECO:0007669"/>
    <property type="project" value="UniProtKB-EC"/>
</dbReference>
<dbReference type="Proteomes" id="UP000027064">
    <property type="component" value="Unassembled WGS sequence"/>
</dbReference>
<evidence type="ECO:0000313" key="10">
    <source>
        <dbReference type="Proteomes" id="UP000027064"/>
    </source>
</evidence>
<sequence length="357" mass="41953">METGKVDYEQLMCHPEEVLSNYNLIYAYDEDLTIVRKKQGKNFIYLMNGKRLNEAKALMRIKKLVIPPMWEDVKISNLENSHLQAVGRDARNRKQYLYHTNWNTIRNSTKFYKMYSFGKNLPLIRKKIDSDLNRRGWPKEKVVALVIRLMEETHIRIGNSFYEKENKTYGLTTLRKRHVNIFKDQMKIEFTGKKGIKHTVTVRNKKMIRLVSRCEELPGWVLFQFIDENGERKSLKSNHVNEYLQEICGNNFTAKDFRTWSASLSFFNALMELEKPTSETGIKSNILKAYECASIALGNTKNVCRKYYVHPVIVDAYQDGTLEKSFNRVKRSTTINPYFSASEKEILKLFKAYEPSF</sequence>